<accession>A0ABN9YBG2</accession>
<comment type="caution">
    <text evidence="2">The sequence shown here is derived from an EMBL/GenBank/DDBJ whole genome shotgun (WGS) entry which is preliminary data.</text>
</comment>
<keyword evidence="1" id="KW-0472">Membrane</keyword>
<gene>
    <name evidence="2" type="ORF">PCOR1329_LOCUS83179</name>
</gene>
<evidence type="ECO:0000256" key="1">
    <source>
        <dbReference type="SAM" id="Phobius"/>
    </source>
</evidence>
<keyword evidence="3" id="KW-1185">Reference proteome</keyword>
<protein>
    <recommendedName>
        <fullName evidence="4">Glycerophosphocholine acyltransferase 1</fullName>
    </recommendedName>
</protein>
<evidence type="ECO:0000313" key="2">
    <source>
        <dbReference type="EMBL" id="CAK0908522.1"/>
    </source>
</evidence>
<evidence type="ECO:0000313" key="3">
    <source>
        <dbReference type="Proteomes" id="UP001189429"/>
    </source>
</evidence>
<organism evidence="2 3">
    <name type="scientific">Prorocentrum cordatum</name>
    <dbReference type="NCBI Taxonomy" id="2364126"/>
    <lineage>
        <taxon>Eukaryota</taxon>
        <taxon>Sar</taxon>
        <taxon>Alveolata</taxon>
        <taxon>Dinophyceae</taxon>
        <taxon>Prorocentrales</taxon>
        <taxon>Prorocentraceae</taxon>
        <taxon>Prorocentrum</taxon>
    </lineage>
</organism>
<sequence>MGSGGEDKTQKIWEHMGNPVICVYLFVSPGAPSRLQSQITYVIRLLRLGLTMQMMYALLYWLHQWVGFWDATPDLDEWVMPINVAFWIAVPLFLNYVVWTMYLSGGGIHIVLAYIVLVMAMILLIFWATWMDPDNGTWWTVWYM</sequence>
<proteinExistence type="predicted"/>
<dbReference type="Proteomes" id="UP001189429">
    <property type="component" value="Unassembled WGS sequence"/>
</dbReference>
<feature type="transmembrane region" description="Helical" evidence="1">
    <location>
        <begin position="78"/>
        <end position="99"/>
    </location>
</feature>
<dbReference type="EMBL" id="CAUYUJ010022031">
    <property type="protein sequence ID" value="CAK0908522.1"/>
    <property type="molecule type" value="Genomic_DNA"/>
</dbReference>
<name>A0ABN9YBG2_9DINO</name>
<evidence type="ECO:0008006" key="4">
    <source>
        <dbReference type="Google" id="ProtNLM"/>
    </source>
</evidence>
<keyword evidence="1" id="KW-0812">Transmembrane</keyword>
<feature type="transmembrane region" description="Helical" evidence="1">
    <location>
        <begin position="45"/>
        <end position="66"/>
    </location>
</feature>
<feature type="transmembrane region" description="Helical" evidence="1">
    <location>
        <begin position="111"/>
        <end position="130"/>
    </location>
</feature>
<keyword evidence="1" id="KW-1133">Transmembrane helix</keyword>
<reference evidence="2" key="1">
    <citation type="submission" date="2023-10" db="EMBL/GenBank/DDBJ databases">
        <authorList>
            <person name="Chen Y."/>
            <person name="Shah S."/>
            <person name="Dougan E. K."/>
            <person name="Thang M."/>
            <person name="Chan C."/>
        </authorList>
    </citation>
    <scope>NUCLEOTIDE SEQUENCE [LARGE SCALE GENOMIC DNA]</scope>
</reference>